<name>A0A084FWA7_PSEDA</name>
<dbReference type="GO" id="GO:0007059">
    <property type="term" value="P:chromosome segregation"/>
    <property type="evidence" value="ECO:0007669"/>
    <property type="project" value="TreeGrafter"/>
</dbReference>
<dbReference type="Gene3D" id="1.10.510.10">
    <property type="entry name" value="Transferase(Phosphotransferase) domain 1"/>
    <property type="match status" value="1"/>
</dbReference>
<evidence type="ECO:0000313" key="18">
    <source>
        <dbReference type="EMBL" id="KEZ39369.1"/>
    </source>
</evidence>
<comment type="caution">
    <text evidence="18">The sequence shown here is derived from an EMBL/GenBank/DDBJ whole genome shotgun (WGS) entry which is preliminary data.</text>
</comment>
<dbReference type="InterPro" id="IPR050660">
    <property type="entry name" value="NEK_Ser/Thr_kinase"/>
</dbReference>
<evidence type="ECO:0000256" key="6">
    <source>
        <dbReference type="ARBA" id="ARBA00022618"/>
    </source>
</evidence>
<dbReference type="VEuPathDB" id="FungiDB:SAPIO_CDS10069"/>
<evidence type="ECO:0000256" key="13">
    <source>
        <dbReference type="ARBA" id="ARBA00023306"/>
    </source>
</evidence>
<feature type="region of interest" description="Disordered" evidence="16">
    <location>
        <begin position="463"/>
        <end position="488"/>
    </location>
</feature>
<evidence type="ECO:0000256" key="12">
    <source>
        <dbReference type="ARBA" id="ARBA00023242"/>
    </source>
</evidence>
<proteinExistence type="inferred from homology"/>
<keyword evidence="5" id="KW-0597">Phosphoprotein</keyword>
<dbReference type="AlphaFoldDB" id="A0A084FWA7"/>
<dbReference type="RefSeq" id="XP_016639168.1">
    <property type="nucleotide sequence ID" value="XM_016783725.1"/>
</dbReference>
<keyword evidence="13" id="KW-0131">Cell cycle</keyword>
<dbReference type="FunFam" id="3.30.200.20:FF:000525">
    <property type="entry name" value="Serine/threonine-protein kinase KIN3"/>
    <property type="match status" value="1"/>
</dbReference>
<feature type="domain" description="Protein kinase" evidence="17">
    <location>
        <begin position="9"/>
        <end position="293"/>
    </location>
</feature>
<organism evidence="18 19">
    <name type="scientific">Pseudallescheria apiosperma</name>
    <name type="common">Scedosporium apiospermum</name>
    <dbReference type="NCBI Taxonomy" id="563466"/>
    <lineage>
        <taxon>Eukaryota</taxon>
        <taxon>Fungi</taxon>
        <taxon>Dikarya</taxon>
        <taxon>Ascomycota</taxon>
        <taxon>Pezizomycotina</taxon>
        <taxon>Sordariomycetes</taxon>
        <taxon>Hypocreomycetidae</taxon>
        <taxon>Microascales</taxon>
        <taxon>Microascaceae</taxon>
        <taxon>Scedosporium</taxon>
    </lineage>
</organism>
<comment type="catalytic activity">
    <reaction evidence="15">
        <text>L-seryl-[protein] + ATP = O-phospho-L-seryl-[protein] + ADP + H(+)</text>
        <dbReference type="Rhea" id="RHEA:17989"/>
        <dbReference type="Rhea" id="RHEA-COMP:9863"/>
        <dbReference type="Rhea" id="RHEA-COMP:11604"/>
        <dbReference type="ChEBI" id="CHEBI:15378"/>
        <dbReference type="ChEBI" id="CHEBI:29999"/>
        <dbReference type="ChEBI" id="CHEBI:30616"/>
        <dbReference type="ChEBI" id="CHEBI:83421"/>
        <dbReference type="ChEBI" id="CHEBI:456216"/>
        <dbReference type="EC" id="2.7.11.1"/>
    </reaction>
</comment>
<feature type="region of interest" description="Disordered" evidence="16">
    <location>
        <begin position="523"/>
        <end position="589"/>
    </location>
</feature>
<evidence type="ECO:0000256" key="10">
    <source>
        <dbReference type="ARBA" id="ARBA00022777"/>
    </source>
</evidence>
<dbReference type="EMBL" id="JOWA01000154">
    <property type="protein sequence ID" value="KEZ39369.1"/>
    <property type="molecule type" value="Genomic_DNA"/>
</dbReference>
<feature type="compositionally biased region" description="Low complexity" evidence="16">
    <location>
        <begin position="403"/>
        <end position="417"/>
    </location>
</feature>
<dbReference type="GO" id="GO:0005524">
    <property type="term" value="F:ATP binding"/>
    <property type="evidence" value="ECO:0007669"/>
    <property type="project" value="UniProtKB-KW"/>
</dbReference>
<evidence type="ECO:0000256" key="11">
    <source>
        <dbReference type="ARBA" id="ARBA00022840"/>
    </source>
</evidence>
<keyword evidence="6" id="KW-0132">Cell division</keyword>
<dbReference type="OMA" id="AYFERDH"/>
<gene>
    <name evidence="18" type="ORF">SAPIO_CDS10069</name>
</gene>
<dbReference type="GO" id="GO:0106310">
    <property type="term" value="F:protein serine kinase activity"/>
    <property type="evidence" value="ECO:0007669"/>
    <property type="project" value="RHEA"/>
</dbReference>
<protein>
    <recommendedName>
        <fullName evidence="3">non-specific serine/threonine protein kinase</fullName>
        <ecNumber evidence="3">2.7.11.1</ecNumber>
    </recommendedName>
</protein>
<dbReference type="GO" id="GO:0005634">
    <property type="term" value="C:nucleus"/>
    <property type="evidence" value="ECO:0007669"/>
    <property type="project" value="UniProtKB-SubCell"/>
</dbReference>
<keyword evidence="8" id="KW-0547">Nucleotide-binding</keyword>
<keyword evidence="7 18" id="KW-0808">Transferase</keyword>
<dbReference type="Proteomes" id="UP000028545">
    <property type="component" value="Unassembled WGS sequence"/>
</dbReference>
<dbReference type="SMART" id="SM00220">
    <property type="entry name" value="S_TKc"/>
    <property type="match status" value="1"/>
</dbReference>
<comment type="subcellular location">
    <subcellularLocation>
        <location evidence="1">Nucleus</location>
    </subcellularLocation>
</comment>
<dbReference type="InterPro" id="IPR008271">
    <property type="entry name" value="Ser/Thr_kinase_AS"/>
</dbReference>
<evidence type="ECO:0000256" key="7">
    <source>
        <dbReference type="ARBA" id="ARBA00022679"/>
    </source>
</evidence>
<dbReference type="CDD" id="cd08217">
    <property type="entry name" value="STKc_Nek2"/>
    <property type="match status" value="1"/>
</dbReference>
<keyword evidence="19" id="KW-1185">Reference proteome</keyword>
<sequence length="708" mass="78528">MSTTTSSEYDVLEKIGHGSFGIIRRVRRKSDGLILCRKEINYGKMSQKEREQLHAEFQCLSSLRHPNIVAYYHREHLKSQQELHLYMEYCGSGDLGRVIKDLTNKGQRATESFVWATFSQLVSALYRCHYGVDPPEIGSDILGIISGAQNQKAPEGGVVIMHRDLKPENVFLGKDNSVKLGDFGLSKMIKSHDFASTYVGTPYYMSPEICAAERYTLKSDIWSLGCIIYELCAREPPFNAKTHYQLVQKIKSGKYPALPDCYSPELSSTIRECLRVNPDERPCTFDLLQLPIMRLMRKEKEVSDMNKTLRAREAVLAAKEAELAQQAAALESTKSLIRDEIDANLRREWEVKAQLEITKHINIELENLHRQFDIEVRAQVEAELKKRAATSLSSTNPTTRSDLMSSLKSTQQSSSSMAAADNSELGATTNTEVTEPDVPSSPPKRVLGTPMRRVQTMFAGNAATPGDVEMSEPSPMAISSLSLSPRRNPATKAPTLGGGIFKANGHQPNPDLLWNVPRDCKTPDSDDEDLIPSPTRNIKSNKNPFMLKNRPILPSKISNKPLPLIPPMQMSPEGPKGGLQDRPASPTRRLSKIPSATSLVHRNNEAGCQLGRKPSIKKEDLPLGKIAAKNNIRGRTLVELQQARAGGRPLSAVIAPGAENVSPKKASKDKLVVRRASDTIPGCVAVWDPERDEMPSPFLVRTKPRGRV</sequence>
<evidence type="ECO:0000256" key="14">
    <source>
        <dbReference type="ARBA" id="ARBA00047899"/>
    </source>
</evidence>
<dbReference type="GO" id="GO:0005737">
    <property type="term" value="C:cytoplasm"/>
    <property type="evidence" value="ECO:0007669"/>
    <property type="project" value="TreeGrafter"/>
</dbReference>
<evidence type="ECO:0000256" key="3">
    <source>
        <dbReference type="ARBA" id="ARBA00012513"/>
    </source>
</evidence>
<dbReference type="EC" id="2.7.11.1" evidence="3"/>
<evidence type="ECO:0000256" key="8">
    <source>
        <dbReference type="ARBA" id="ARBA00022741"/>
    </source>
</evidence>
<dbReference type="GO" id="GO:0004674">
    <property type="term" value="F:protein serine/threonine kinase activity"/>
    <property type="evidence" value="ECO:0007669"/>
    <property type="project" value="UniProtKB-KW"/>
</dbReference>
<dbReference type="GO" id="GO:0044732">
    <property type="term" value="C:mitotic spindle pole body"/>
    <property type="evidence" value="ECO:0007669"/>
    <property type="project" value="TreeGrafter"/>
</dbReference>
<dbReference type="GO" id="GO:0051301">
    <property type="term" value="P:cell division"/>
    <property type="evidence" value="ECO:0007669"/>
    <property type="project" value="UniProtKB-KW"/>
</dbReference>
<evidence type="ECO:0000256" key="5">
    <source>
        <dbReference type="ARBA" id="ARBA00022553"/>
    </source>
</evidence>
<reference evidence="18 19" key="1">
    <citation type="journal article" date="2014" name="Genome Announc.">
        <title>Draft genome sequence of the pathogenic fungus Scedosporium apiospermum.</title>
        <authorList>
            <person name="Vandeputte P."/>
            <person name="Ghamrawi S."/>
            <person name="Rechenmann M."/>
            <person name="Iltis A."/>
            <person name="Giraud S."/>
            <person name="Fleury M."/>
            <person name="Thornton C."/>
            <person name="Delhaes L."/>
            <person name="Meyer W."/>
            <person name="Papon N."/>
            <person name="Bouchara J.P."/>
        </authorList>
    </citation>
    <scope>NUCLEOTIDE SEQUENCE [LARGE SCALE GENOMIC DNA]</scope>
    <source>
        <strain evidence="18 19">IHEM 14462</strain>
    </source>
</reference>
<keyword evidence="4" id="KW-0723">Serine/threonine-protein kinase</keyword>
<keyword evidence="10 18" id="KW-0418">Kinase</keyword>
<dbReference type="InterPro" id="IPR000719">
    <property type="entry name" value="Prot_kinase_dom"/>
</dbReference>
<dbReference type="GeneID" id="27719228"/>
<feature type="region of interest" description="Disordered" evidence="16">
    <location>
        <begin position="387"/>
        <end position="447"/>
    </location>
</feature>
<accession>A0A084FWA7</accession>
<keyword evidence="9" id="KW-0498">Mitosis</keyword>
<evidence type="ECO:0000313" key="19">
    <source>
        <dbReference type="Proteomes" id="UP000028545"/>
    </source>
</evidence>
<evidence type="ECO:0000259" key="17">
    <source>
        <dbReference type="PROSITE" id="PS50011"/>
    </source>
</evidence>
<dbReference type="HOGENOM" id="CLU_000288_63_23_1"/>
<dbReference type="SUPFAM" id="SSF56112">
    <property type="entry name" value="Protein kinase-like (PK-like)"/>
    <property type="match status" value="1"/>
</dbReference>
<dbReference type="InterPro" id="IPR011009">
    <property type="entry name" value="Kinase-like_dom_sf"/>
</dbReference>
<comment type="similarity">
    <text evidence="2">Belongs to the protein kinase superfamily. CAMK Ser/Thr protein kinase family.</text>
</comment>
<feature type="compositionally biased region" description="Polar residues" evidence="16">
    <location>
        <begin position="534"/>
        <end position="543"/>
    </location>
</feature>
<dbReference type="Gene3D" id="3.30.200.20">
    <property type="entry name" value="Phosphorylase Kinase, domain 1"/>
    <property type="match status" value="1"/>
</dbReference>
<evidence type="ECO:0000256" key="1">
    <source>
        <dbReference type="ARBA" id="ARBA00004123"/>
    </source>
</evidence>
<dbReference type="PANTHER" id="PTHR43671">
    <property type="entry name" value="SERINE/THREONINE-PROTEIN KINASE NEK"/>
    <property type="match status" value="1"/>
</dbReference>
<comment type="catalytic activity">
    <reaction evidence="14">
        <text>L-threonyl-[protein] + ATP = O-phospho-L-threonyl-[protein] + ADP + H(+)</text>
        <dbReference type="Rhea" id="RHEA:46608"/>
        <dbReference type="Rhea" id="RHEA-COMP:11060"/>
        <dbReference type="Rhea" id="RHEA-COMP:11605"/>
        <dbReference type="ChEBI" id="CHEBI:15378"/>
        <dbReference type="ChEBI" id="CHEBI:30013"/>
        <dbReference type="ChEBI" id="CHEBI:30616"/>
        <dbReference type="ChEBI" id="CHEBI:61977"/>
        <dbReference type="ChEBI" id="CHEBI:456216"/>
        <dbReference type="EC" id="2.7.11.1"/>
    </reaction>
</comment>
<evidence type="ECO:0000256" key="9">
    <source>
        <dbReference type="ARBA" id="ARBA00022776"/>
    </source>
</evidence>
<keyword evidence="12" id="KW-0539">Nucleus</keyword>
<dbReference type="PROSITE" id="PS50011">
    <property type="entry name" value="PROTEIN_KINASE_DOM"/>
    <property type="match status" value="1"/>
</dbReference>
<dbReference type="PANTHER" id="PTHR43671:SF13">
    <property type="entry name" value="SERINE_THREONINE-PROTEIN KINASE NEK2"/>
    <property type="match status" value="1"/>
</dbReference>
<evidence type="ECO:0000256" key="15">
    <source>
        <dbReference type="ARBA" id="ARBA00048679"/>
    </source>
</evidence>
<feature type="compositionally biased region" description="Polar residues" evidence="16">
    <location>
        <begin position="390"/>
        <end position="402"/>
    </location>
</feature>
<dbReference type="KEGG" id="sapo:SAPIO_CDS10069"/>
<dbReference type="FunFam" id="1.10.510.10:FF:000697">
    <property type="entry name" value="G2-specific protein kinase nimA"/>
    <property type="match status" value="1"/>
</dbReference>
<evidence type="ECO:0000256" key="16">
    <source>
        <dbReference type="SAM" id="MobiDB-lite"/>
    </source>
</evidence>
<evidence type="ECO:0000256" key="2">
    <source>
        <dbReference type="ARBA" id="ARBA00006692"/>
    </source>
</evidence>
<keyword evidence="11" id="KW-0067">ATP-binding</keyword>
<dbReference type="Pfam" id="PF00069">
    <property type="entry name" value="Pkinase"/>
    <property type="match status" value="2"/>
</dbReference>
<dbReference type="PROSITE" id="PS00108">
    <property type="entry name" value="PROTEIN_KINASE_ST"/>
    <property type="match status" value="1"/>
</dbReference>
<evidence type="ECO:0000256" key="4">
    <source>
        <dbReference type="ARBA" id="ARBA00022527"/>
    </source>
</evidence>
<dbReference type="OrthoDB" id="10250725at2759"/>